<comment type="caution">
    <text evidence="7">The sequence shown here is derived from an EMBL/GenBank/DDBJ whole genome shotgun (WGS) entry which is preliminary data.</text>
</comment>
<keyword evidence="1 3" id="KW-0853">WD repeat</keyword>
<feature type="repeat" description="WD" evidence="3">
    <location>
        <begin position="1701"/>
        <end position="1733"/>
    </location>
</feature>
<evidence type="ECO:0000256" key="2">
    <source>
        <dbReference type="ARBA" id="ARBA00022737"/>
    </source>
</evidence>
<dbReference type="PANTHER" id="PTHR19848:SF8">
    <property type="entry name" value="F-BOX AND WD REPEAT DOMAIN CONTAINING 7"/>
    <property type="match status" value="1"/>
</dbReference>
<feature type="repeat" description="WD" evidence="3">
    <location>
        <begin position="1743"/>
        <end position="1774"/>
    </location>
</feature>
<dbReference type="SUPFAM" id="SSF52540">
    <property type="entry name" value="P-loop containing nucleoside triphosphate hydrolases"/>
    <property type="match status" value="1"/>
</dbReference>
<feature type="domain" description="TIR" evidence="5">
    <location>
        <begin position="72"/>
        <end position="205"/>
    </location>
</feature>
<keyword evidence="8" id="KW-1185">Reference proteome</keyword>
<dbReference type="SUPFAM" id="SSF56300">
    <property type="entry name" value="Metallo-dependent phosphatases"/>
    <property type="match status" value="1"/>
</dbReference>
<evidence type="ECO:0000313" key="8">
    <source>
        <dbReference type="Proteomes" id="UP000660554"/>
    </source>
</evidence>
<feature type="region of interest" description="Disordered" evidence="4">
    <location>
        <begin position="207"/>
        <end position="232"/>
    </location>
</feature>
<feature type="region of interest" description="Disordered" evidence="4">
    <location>
        <begin position="1"/>
        <end position="64"/>
    </location>
</feature>
<feature type="domain" description="NACHT" evidence="6">
    <location>
        <begin position="783"/>
        <end position="901"/>
    </location>
</feature>
<keyword evidence="2" id="KW-0677">Repeat</keyword>
<evidence type="ECO:0000256" key="3">
    <source>
        <dbReference type="PROSITE-ProRule" id="PRU00221"/>
    </source>
</evidence>
<evidence type="ECO:0008006" key="9">
    <source>
        <dbReference type="Google" id="ProtNLM"/>
    </source>
</evidence>
<dbReference type="InterPro" id="IPR019775">
    <property type="entry name" value="WD40_repeat_CS"/>
</dbReference>
<dbReference type="PROSITE" id="PS50837">
    <property type="entry name" value="NACHT"/>
    <property type="match status" value="1"/>
</dbReference>
<dbReference type="InterPro" id="IPR001680">
    <property type="entry name" value="WD40_rpt"/>
</dbReference>
<dbReference type="PROSITE" id="PS50294">
    <property type="entry name" value="WD_REPEATS_REGION"/>
    <property type="match status" value="10"/>
</dbReference>
<dbReference type="InterPro" id="IPR011047">
    <property type="entry name" value="Quinoprotein_ADH-like_sf"/>
</dbReference>
<dbReference type="Pfam" id="PF13676">
    <property type="entry name" value="TIR_2"/>
    <property type="match status" value="1"/>
</dbReference>
<dbReference type="InterPro" id="IPR015943">
    <property type="entry name" value="WD40/YVTN_repeat-like_dom_sf"/>
</dbReference>
<dbReference type="SUPFAM" id="SSF52200">
    <property type="entry name" value="Toll/Interleukin receptor TIR domain"/>
    <property type="match status" value="1"/>
</dbReference>
<proteinExistence type="predicted"/>
<feature type="repeat" description="WD" evidence="3">
    <location>
        <begin position="1617"/>
        <end position="1658"/>
    </location>
</feature>
<dbReference type="PRINTS" id="PR00320">
    <property type="entry name" value="GPROTEINBRPT"/>
</dbReference>
<dbReference type="SMART" id="SM00320">
    <property type="entry name" value="WD40"/>
    <property type="match status" value="15"/>
</dbReference>
<dbReference type="Gene3D" id="3.60.21.10">
    <property type="match status" value="1"/>
</dbReference>
<evidence type="ECO:0000259" key="6">
    <source>
        <dbReference type="PROSITE" id="PS50837"/>
    </source>
</evidence>
<feature type="repeat" description="WD" evidence="3">
    <location>
        <begin position="1526"/>
        <end position="1558"/>
    </location>
</feature>
<feature type="repeat" description="WD" evidence="3">
    <location>
        <begin position="1438"/>
        <end position="1478"/>
    </location>
</feature>
<evidence type="ECO:0000259" key="5">
    <source>
        <dbReference type="PROSITE" id="PS50104"/>
    </source>
</evidence>
<feature type="repeat" description="WD" evidence="3">
    <location>
        <begin position="1870"/>
        <end position="1911"/>
    </location>
</feature>
<feature type="compositionally biased region" description="Gly residues" evidence="4">
    <location>
        <begin position="218"/>
        <end position="232"/>
    </location>
</feature>
<dbReference type="Proteomes" id="UP000660554">
    <property type="component" value="Unassembled WGS sequence"/>
</dbReference>
<dbReference type="SUPFAM" id="SSF141571">
    <property type="entry name" value="Pentapeptide repeat-like"/>
    <property type="match status" value="1"/>
</dbReference>
<dbReference type="CDD" id="cd00200">
    <property type="entry name" value="WD40"/>
    <property type="match status" value="2"/>
</dbReference>
<dbReference type="InterPro" id="IPR027417">
    <property type="entry name" value="P-loop_NTPase"/>
</dbReference>
<dbReference type="PANTHER" id="PTHR19848">
    <property type="entry name" value="WD40 REPEAT PROTEIN"/>
    <property type="match status" value="1"/>
</dbReference>
<dbReference type="InterPro" id="IPR054571">
    <property type="entry name" value="NA-iREase3_dom"/>
</dbReference>
<protein>
    <recommendedName>
        <fullName evidence="9">WD40 repeat-containing protein</fullName>
    </recommendedName>
</protein>
<dbReference type="PROSITE" id="PS00678">
    <property type="entry name" value="WD_REPEATS_1"/>
    <property type="match status" value="3"/>
</dbReference>
<dbReference type="Gene3D" id="2.160.20.80">
    <property type="entry name" value="E3 ubiquitin-protein ligase SopA"/>
    <property type="match status" value="1"/>
</dbReference>
<organism evidence="7 8">
    <name type="scientific">Streptomyces virginiae</name>
    <name type="common">Streptomyces cinnamonensis</name>
    <dbReference type="NCBI Taxonomy" id="1961"/>
    <lineage>
        <taxon>Bacteria</taxon>
        <taxon>Bacillati</taxon>
        <taxon>Actinomycetota</taxon>
        <taxon>Actinomycetes</taxon>
        <taxon>Kitasatosporales</taxon>
        <taxon>Streptomycetaceae</taxon>
        <taxon>Streptomyces</taxon>
    </lineage>
</organism>
<dbReference type="Pfam" id="PF22739">
    <property type="entry name" value="NA-iREase3"/>
    <property type="match status" value="1"/>
</dbReference>
<feature type="repeat" description="WD" evidence="3">
    <location>
        <begin position="1356"/>
        <end position="1395"/>
    </location>
</feature>
<feature type="repeat" description="WD" evidence="3">
    <location>
        <begin position="1912"/>
        <end position="1945"/>
    </location>
</feature>
<dbReference type="PROSITE" id="PS50082">
    <property type="entry name" value="WD_REPEATS_2"/>
    <property type="match status" value="13"/>
</dbReference>
<feature type="repeat" description="WD" evidence="3">
    <location>
        <begin position="1659"/>
        <end position="1700"/>
    </location>
</feature>
<dbReference type="SMART" id="SM00255">
    <property type="entry name" value="TIR"/>
    <property type="match status" value="1"/>
</dbReference>
<evidence type="ECO:0000256" key="1">
    <source>
        <dbReference type="ARBA" id="ARBA00022574"/>
    </source>
</evidence>
<name>A0ABQ3NKT9_STRVG</name>
<sequence length="2014" mass="216974">MTTQSTPSASSPPASQSRGCRRLRRDTANRVAQTRGRAAGGPGGNRTRPRGHGLPPYHGPMMTDGQFGAPVREFDFFISYSPADEQWAAWIAWTLEEAGYRTVVQAWDFVPGTNFIDFMDRGVSESVAVIAVLSRHYERSTYGRMEWQAALRASPESPERRLLTVRVDEMPIEGLLATITYVDLVGVADTDTARSLLLTRVGQAVDGHARPGRRPGYPGSGSAGAAGGGTGGVRLPEQAHPGRLRPSALAGPGWAGRRRPARAPLYPQAAPAGAAGSAQDAVTVLHLAGPDFGRGREPDALSRQIRGDLIMLRDAGAPSPDLMVVTGDLTASGSPRECDQALSFLTTLRSQLDLPPQRVMVVPGAQDVNQAASQAYFHTCEADEVAPQPPYWPKWRHYTRLFRGLYQGLDTVFDSDQPWTLFPVPELSTVVAGFNSSIAYSHRPEEQYGFIGRDQAAWFAEAMRRYEDEGWLRIGALRHPLTDGRRPGDAVGGPGGLRDADTLARLAAPRLHLLLHGPTGGPRTLSAAPGHSRLTGPAGGLPLFGSAAPARFQLLQVTAEAVTRWDDRITSEAERFPGEWRHTRRVFPVPELPPVINVEHAQGRAPLDDPAAALAERVKEICRVRRAGVRLRDVPRREPADMVQIMATWQEQEDDVVQQQRIAVHPGTPTEEELDRFVGQVHATDSGSEAVIVYGGDAPPGGLRHRAAAHGVRVRVRSFIEFQGLLDLRGYVTAQTARLSSSEQYAPGLYLPQRYRDADRPDGQERDGLVEELLELLESDHGRFVLLLGDFGHGKTFALRELARRIPEQLPHLTPLLIPLNTLDRAHSLEGLVAAHLAGHGVDTIDLRALRYMLAQGRVVLLFDGFDELVNRVSYDRAADHLQVLLDAAVDNAKIVVSSRTQHFKSHAQVLTALGERVGLLPQRRVLSVEGFTPAQIRSYLVRGYGDEHAADQRYQLLRNIPDLLMLCRNPRLLSFVADLSQDQLRAVAGAGRALSPARLYEDVFTSWLAHEETRGQGGPGAPPGLTAAELWAAVTALAWRLWESGRSALRLDELTETVAATLSELTESPLTPSERAQAVGAGSLLVRSSDGVFQFIHGSVVEWLVAREAARQLDRGRHALLVARPLSQLAVEFFCDLADHERCARWVREVLDSPGRGVSDAARANAVRISDRLRVPANADLRGARLAGEDLSHRDFCGVDLSDADLTDTRLIGANLAGALLRGTRLTGARLDRADLSGADLSGANLSRARLTRADLRGAELTGSRWHRAALIDVAMDDAVRAAPELGTAAIAPGMPVDAGFRPSAVGVPYGFGMRTSRLPEPIAYSADGELLAVGSEDGSILVCGADDGLAVRTLQGHEGRVYAVKFRPDVIATGGSDGTVRLWDPVTGACRHTLEIHPDGVWPVSFDGAGTLLATGDSEGLVTVWDVATGRPAHRLPGHTAPVYTAVHSRDGMLLTGDASARVRLWDLNTGTCVQEIDGHQGAVYRARFSPDGTLFATADRGAGGRGGTVRIWRTSDARLLHEFTGHTGRVYVLDFHPEGNLLASGCTDGQVRLWDPVVGTPAGVLERGTGAVYQVLFGDDGNLLAACDSNGAVRLWTVTAGPHGHTIALHAQQPAPHRGTAWACAFRPGDSQLLTVGNDGGAQIWDSATGQGKRILRGHGRRISGVAFSADGSQLATAGNDGVVRLWDPRTGRRTEELLGRGDRLVSAAFSPVEPILATASNDGDMYLWDPVGGHYLRELDAETEHVWAEAFNADGTLLATANDDDSVHVWFRPTGSPVSNLTGHRGRVRSIAFRSDGDLLATGCDDSVVRVWEARSGRLVEELGGAAGHADRVYGVAYGQDSAWLASASWDGTAVVWRDGEARLRLRGRGGRLWAVAAHPRRPLLAAAGDDRAVALWDADTGERITDLVGHTGRVLSLAFSPDGTTLASGAEDGTVRLWNVPADGRPPSLRATLMGMAGGWAALTPAGGYKYEGDVAGEFWHVVGMSRFTPGELDEYLPGIHRLPLGEEL</sequence>
<dbReference type="InterPro" id="IPR007111">
    <property type="entry name" value="NACHT_NTPase"/>
</dbReference>
<dbReference type="Pfam" id="PF00400">
    <property type="entry name" value="WD40"/>
    <property type="match status" value="13"/>
</dbReference>
<dbReference type="InterPro" id="IPR001646">
    <property type="entry name" value="5peptide_repeat"/>
</dbReference>
<reference evidence="8" key="1">
    <citation type="submission" date="2020-09" db="EMBL/GenBank/DDBJ databases">
        <title>Whole genome shotgun sequence of Streptomyces cinnamonensis NBRC 15873.</title>
        <authorList>
            <person name="Komaki H."/>
            <person name="Tamura T."/>
        </authorList>
    </citation>
    <scope>NUCLEOTIDE SEQUENCE [LARGE SCALE GENOMIC DNA]</scope>
    <source>
        <strain evidence="8">NBRC 15873</strain>
    </source>
</reference>
<feature type="repeat" description="WD" evidence="3">
    <location>
        <begin position="1785"/>
        <end position="1826"/>
    </location>
</feature>
<dbReference type="InterPro" id="IPR035897">
    <property type="entry name" value="Toll_tir_struct_dom_sf"/>
</dbReference>
<feature type="compositionally biased region" description="Low complexity" evidence="4">
    <location>
        <begin position="1"/>
        <end position="17"/>
    </location>
</feature>
<feature type="repeat" description="WD" evidence="3">
    <location>
        <begin position="1568"/>
        <end position="1609"/>
    </location>
</feature>
<dbReference type="Gene3D" id="3.40.50.300">
    <property type="entry name" value="P-loop containing nucleotide triphosphate hydrolases"/>
    <property type="match status" value="1"/>
</dbReference>
<dbReference type="InterPro" id="IPR000157">
    <property type="entry name" value="TIR_dom"/>
</dbReference>
<dbReference type="PROSITE" id="PS50104">
    <property type="entry name" value="TIR"/>
    <property type="match status" value="1"/>
</dbReference>
<gene>
    <name evidence="7" type="ORF">Scinn_28530</name>
</gene>
<dbReference type="Gene3D" id="3.40.50.10140">
    <property type="entry name" value="Toll/interleukin-1 receptor homology (TIR) domain"/>
    <property type="match status" value="1"/>
</dbReference>
<feature type="repeat" description="WD" evidence="3">
    <location>
        <begin position="1830"/>
        <end position="1861"/>
    </location>
</feature>
<dbReference type="Pfam" id="PF05729">
    <property type="entry name" value="NACHT"/>
    <property type="match status" value="1"/>
</dbReference>
<evidence type="ECO:0000256" key="4">
    <source>
        <dbReference type="SAM" id="MobiDB-lite"/>
    </source>
</evidence>
<accession>A0ABQ3NKT9</accession>
<feature type="repeat" description="WD" evidence="3">
    <location>
        <begin position="1396"/>
        <end position="1437"/>
    </location>
</feature>
<dbReference type="Pfam" id="PF00805">
    <property type="entry name" value="Pentapeptide"/>
    <property type="match status" value="1"/>
</dbReference>
<dbReference type="InterPro" id="IPR020472">
    <property type="entry name" value="WD40_PAC1"/>
</dbReference>
<dbReference type="SUPFAM" id="SSF50998">
    <property type="entry name" value="Quinoprotein alcohol dehydrogenase-like"/>
    <property type="match status" value="2"/>
</dbReference>
<evidence type="ECO:0000313" key="7">
    <source>
        <dbReference type="EMBL" id="GHI13390.1"/>
    </source>
</evidence>
<dbReference type="InterPro" id="IPR036322">
    <property type="entry name" value="WD40_repeat_dom_sf"/>
</dbReference>
<dbReference type="Gene3D" id="2.130.10.10">
    <property type="entry name" value="YVTN repeat-like/Quinoprotein amine dehydrogenase"/>
    <property type="match status" value="4"/>
</dbReference>
<dbReference type="InterPro" id="IPR029052">
    <property type="entry name" value="Metallo-depent_PP-like"/>
</dbReference>
<dbReference type="EMBL" id="BNDV01000008">
    <property type="protein sequence ID" value="GHI13390.1"/>
    <property type="molecule type" value="Genomic_DNA"/>
</dbReference>
<dbReference type="SUPFAM" id="SSF50978">
    <property type="entry name" value="WD40 repeat-like"/>
    <property type="match status" value="1"/>
</dbReference>